<proteinExistence type="predicted"/>
<dbReference type="PROSITE" id="PS00280">
    <property type="entry name" value="BPTI_KUNITZ_1"/>
    <property type="match status" value="2"/>
</dbReference>
<protein>
    <recommendedName>
        <fullName evidence="1">BPTI/Kunitz inhibitor domain-containing protein</fullName>
    </recommendedName>
</protein>
<evidence type="ECO:0000259" key="1">
    <source>
        <dbReference type="PROSITE" id="PS50279"/>
    </source>
</evidence>
<dbReference type="AlphaFoldDB" id="A0A2A2L8F9"/>
<evidence type="ECO:0000313" key="2">
    <source>
        <dbReference type="EMBL" id="PAV82442.1"/>
    </source>
</evidence>
<organism evidence="2 3">
    <name type="scientific">Diploscapter pachys</name>
    <dbReference type="NCBI Taxonomy" id="2018661"/>
    <lineage>
        <taxon>Eukaryota</taxon>
        <taxon>Metazoa</taxon>
        <taxon>Ecdysozoa</taxon>
        <taxon>Nematoda</taxon>
        <taxon>Chromadorea</taxon>
        <taxon>Rhabditida</taxon>
        <taxon>Rhabditina</taxon>
        <taxon>Rhabditomorpha</taxon>
        <taxon>Rhabditoidea</taxon>
        <taxon>Rhabditidae</taxon>
        <taxon>Diploscapter</taxon>
    </lineage>
</organism>
<keyword evidence="3" id="KW-1185">Reference proteome</keyword>
<dbReference type="GO" id="GO:0004867">
    <property type="term" value="F:serine-type endopeptidase inhibitor activity"/>
    <property type="evidence" value="ECO:0007669"/>
    <property type="project" value="InterPro"/>
</dbReference>
<dbReference type="SMART" id="SM00131">
    <property type="entry name" value="KU"/>
    <property type="match status" value="2"/>
</dbReference>
<gene>
    <name evidence="2" type="ORF">WR25_16260</name>
</gene>
<dbReference type="InterPro" id="IPR052861">
    <property type="entry name" value="BPTI/Kunitz_domain"/>
</dbReference>
<dbReference type="Gene3D" id="4.10.410.10">
    <property type="entry name" value="Pancreatic trypsin inhibitor Kunitz domain"/>
    <property type="match status" value="2"/>
</dbReference>
<dbReference type="Proteomes" id="UP000218231">
    <property type="component" value="Unassembled WGS sequence"/>
</dbReference>
<dbReference type="EMBL" id="LIAE01007045">
    <property type="protein sequence ID" value="PAV82442.1"/>
    <property type="molecule type" value="Genomic_DNA"/>
</dbReference>
<dbReference type="InterPro" id="IPR002223">
    <property type="entry name" value="Kunitz_BPTI"/>
</dbReference>
<feature type="domain" description="BPTI/Kunitz inhibitor" evidence="1">
    <location>
        <begin position="118"/>
        <end position="185"/>
    </location>
</feature>
<feature type="domain" description="BPTI/Kunitz inhibitor" evidence="1">
    <location>
        <begin position="18"/>
        <end position="72"/>
    </location>
</feature>
<dbReference type="Pfam" id="PF00014">
    <property type="entry name" value="Kunitz_BPTI"/>
    <property type="match status" value="2"/>
</dbReference>
<dbReference type="OrthoDB" id="4473401at2759"/>
<dbReference type="PANTHER" id="PTHR47248">
    <property type="entry name" value="PROTEIN CBG06772"/>
    <property type="match status" value="1"/>
</dbReference>
<name>A0A2A2L8F9_9BILA</name>
<dbReference type="PROSITE" id="PS50279">
    <property type="entry name" value="BPTI_KUNITZ_2"/>
    <property type="match status" value="2"/>
</dbReference>
<dbReference type="PANTHER" id="PTHR47248:SF8">
    <property type="entry name" value="BPTI_KUNITZ INHIBITOR DOMAIN-CONTAINING PROTEIN-RELATED"/>
    <property type="match status" value="1"/>
</dbReference>
<accession>A0A2A2L8F9</accession>
<reference evidence="2 3" key="1">
    <citation type="journal article" date="2017" name="Curr. Biol.">
        <title>Genome architecture and evolution of a unichromosomal asexual nematode.</title>
        <authorList>
            <person name="Fradin H."/>
            <person name="Zegar C."/>
            <person name="Gutwein M."/>
            <person name="Lucas J."/>
            <person name="Kovtun M."/>
            <person name="Corcoran D."/>
            <person name="Baugh L.R."/>
            <person name="Kiontke K."/>
            <person name="Gunsalus K."/>
            <person name="Fitch D.H."/>
            <person name="Piano F."/>
        </authorList>
    </citation>
    <scope>NUCLEOTIDE SEQUENCE [LARGE SCALE GENOMIC DNA]</scope>
    <source>
        <strain evidence="2">PF1309</strain>
    </source>
</reference>
<dbReference type="InterPro" id="IPR020901">
    <property type="entry name" value="Prtase_inh_Kunz-CS"/>
</dbReference>
<dbReference type="CDD" id="cd00109">
    <property type="entry name" value="Kunitz-type"/>
    <property type="match status" value="1"/>
</dbReference>
<dbReference type="InterPro" id="IPR036880">
    <property type="entry name" value="Kunitz_BPTI_sf"/>
</dbReference>
<dbReference type="STRING" id="2018661.A0A2A2L8F9"/>
<evidence type="ECO:0000313" key="3">
    <source>
        <dbReference type="Proteomes" id="UP000218231"/>
    </source>
</evidence>
<comment type="caution">
    <text evidence="2">The sequence shown here is derived from an EMBL/GenBank/DDBJ whole genome shotgun (WGS) entry which is preliminary data.</text>
</comment>
<sequence>MLPLAFSGNFDQWIMEKCKHPLDRGSTPCTNGTSSIRFYLDPETMNCLAFKFTGCGGNSNNFEKWIDCLKSCTEKLVHICTLGLPPAKREDGSFNCNDKVKCSEDASCLRMGDEDGTCCSSKNLDEGSKHYTPDCGDKKVVVDSGYTQYEYYMDKETLTCLAFNFEGCSTNENNFETSAECYKECFSLDHLNCPAGSDPVKRKDGEYYCDDSMAFCDKKKSYCLMSGAVGLCCNTTIRDEVQANLKPDCGAQKVVELEKNGVKSVLLGKTDHLTCSAGSQPLKNKKGEFHCNSENDCVGKDAYCAAGAGTGLCCSKKVRDEVMDNLVPDCGKKKNLVEIEEDGFKSALIGKDCSHNFCPKGSICQKGKYYMYCCK</sequence>
<dbReference type="SUPFAM" id="SSF57362">
    <property type="entry name" value="BPTI-like"/>
    <property type="match status" value="2"/>
</dbReference>